<name>A0A914X331_9BILA</name>
<keyword evidence="3" id="KW-0472">Membrane</keyword>
<feature type="region of interest" description="Disordered" evidence="5">
    <location>
        <begin position="129"/>
        <end position="178"/>
    </location>
</feature>
<reference evidence="8" key="1">
    <citation type="submission" date="2022-11" db="UniProtKB">
        <authorList>
            <consortium name="WormBaseParasite"/>
        </authorList>
    </citation>
    <scope>IDENTIFICATION</scope>
</reference>
<keyword evidence="7" id="KW-1185">Reference proteome</keyword>
<dbReference type="FunFam" id="3.30.310.10:FF:000004">
    <property type="entry name" value="AP-2 complex subunit alpha"/>
    <property type="match status" value="1"/>
</dbReference>
<feature type="compositionally biased region" description="Basic and acidic residues" evidence="5">
    <location>
        <begin position="129"/>
        <end position="140"/>
    </location>
</feature>
<dbReference type="GO" id="GO:0016192">
    <property type="term" value="P:vesicle-mediated transport"/>
    <property type="evidence" value="ECO:0007669"/>
    <property type="project" value="InterPro"/>
</dbReference>
<evidence type="ECO:0000256" key="3">
    <source>
        <dbReference type="ARBA" id="ARBA00023136"/>
    </source>
</evidence>
<sequence>MVKVGGYILGEFGNLIAGDPRSSPQVQFELLHNKYHLCAIATRSLLLSTYVKFCNLFPEIKPMIQEVFRTDHNLRNPDAELQQRAIEYLQLSRVASPDVLATVLEEMPPFAEKESSLLAKLKKDKPRVEELEQQAVEKKSRPTAVMNQTSSSSGGGGGGVGALVDLGSPTGAPPSSGTNGLMDVFAGLSGSTNGHAVNGGGVGVGAGSFINDAELKKFVLKQNGVMFENDLVQIGIKLEARGNLARVGVFYGNKTGQALTGFAPSVACPGELASQLIVQAKPVDANLGAGTQVQQLINVECLQDFSTQPLLNLRFTHGAKAHDFVLRLPLFINKFFEPTEMTSEQFFARWKQLSQPTQECQKIFPATQPMDNEQIKTKLSGLGSKLLLNVDPNPENYVCAGIIHTKALQIGTLIRLEPNRQAKMYRLTIRSSRDSVAKHLCDIISQQF</sequence>
<proteinExistence type="predicted"/>
<dbReference type="InterPro" id="IPR002553">
    <property type="entry name" value="Clathrin/coatomer_adapt-like_N"/>
</dbReference>
<dbReference type="Pfam" id="PF02883">
    <property type="entry name" value="Alpha_adaptinC2"/>
    <property type="match status" value="1"/>
</dbReference>
<dbReference type="Gene3D" id="2.60.40.1230">
    <property type="match status" value="1"/>
</dbReference>
<evidence type="ECO:0000313" key="7">
    <source>
        <dbReference type="Proteomes" id="UP000887566"/>
    </source>
</evidence>
<organism evidence="7 8">
    <name type="scientific">Plectus sambesii</name>
    <dbReference type="NCBI Taxonomy" id="2011161"/>
    <lineage>
        <taxon>Eukaryota</taxon>
        <taxon>Metazoa</taxon>
        <taxon>Ecdysozoa</taxon>
        <taxon>Nematoda</taxon>
        <taxon>Chromadorea</taxon>
        <taxon>Plectida</taxon>
        <taxon>Plectina</taxon>
        <taxon>Plectoidea</taxon>
        <taxon>Plectidae</taxon>
        <taxon>Plectus</taxon>
    </lineage>
</organism>
<evidence type="ECO:0000256" key="1">
    <source>
        <dbReference type="ARBA" id="ARBA00022448"/>
    </source>
</evidence>
<protein>
    <submittedName>
        <fullName evidence="8">Clathrin adaptor alpha/beta/gamma-adaptin appendage Ig-like subdomain domain-containing protein</fullName>
    </submittedName>
</protein>
<evidence type="ECO:0000256" key="2">
    <source>
        <dbReference type="ARBA" id="ARBA00022927"/>
    </source>
</evidence>
<dbReference type="InterPro" id="IPR003164">
    <property type="entry name" value="Clathrin_a-adaptin_app_sub_C"/>
</dbReference>
<dbReference type="Gene3D" id="1.25.10.10">
    <property type="entry name" value="Leucine-rich Repeat Variant"/>
    <property type="match status" value="1"/>
</dbReference>
<dbReference type="AlphaFoldDB" id="A0A914X331"/>
<dbReference type="InterPro" id="IPR011989">
    <property type="entry name" value="ARM-like"/>
</dbReference>
<dbReference type="InterPro" id="IPR016024">
    <property type="entry name" value="ARM-type_fold"/>
</dbReference>
<dbReference type="GO" id="GO:0012505">
    <property type="term" value="C:endomembrane system"/>
    <property type="evidence" value="ECO:0007669"/>
    <property type="project" value="UniProtKB-SubCell"/>
</dbReference>
<dbReference type="InterPro" id="IPR008152">
    <property type="entry name" value="Clathrin_a/b/g-adaptin_app_Ig"/>
</dbReference>
<dbReference type="SUPFAM" id="SSF48371">
    <property type="entry name" value="ARM repeat"/>
    <property type="match status" value="1"/>
</dbReference>
<comment type="subcellular location">
    <subcellularLocation>
        <location evidence="4">Endomembrane system</location>
        <topology evidence="4">Peripheral membrane protein</topology>
        <orientation evidence="4">Cytoplasmic side</orientation>
    </subcellularLocation>
</comment>
<dbReference type="SMART" id="SM00809">
    <property type="entry name" value="Alpha_adaptinC2"/>
    <property type="match status" value="1"/>
</dbReference>
<evidence type="ECO:0000256" key="4">
    <source>
        <dbReference type="ARBA" id="ARBA00029433"/>
    </source>
</evidence>
<dbReference type="InterPro" id="IPR009028">
    <property type="entry name" value="Coatomer/calthrin_app_sub_C"/>
</dbReference>
<dbReference type="GO" id="GO:0006886">
    <property type="term" value="P:intracellular protein transport"/>
    <property type="evidence" value="ECO:0007669"/>
    <property type="project" value="InterPro"/>
</dbReference>
<dbReference type="GO" id="GO:0030131">
    <property type="term" value="C:clathrin adaptor complex"/>
    <property type="evidence" value="ECO:0007669"/>
    <property type="project" value="InterPro"/>
</dbReference>
<dbReference type="InterPro" id="IPR013041">
    <property type="entry name" value="Clathrin_app_Ig-like_sf"/>
</dbReference>
<dbReference type="Gene3D" id="3.30.310.10">
    <property type="entry name" value="TATA-Binding Protein"/>
    <property type="match status" value="1"/>
</dbReference>
<evidence type="ECO:0000313" key="8">
    <source>
        <dbReference type="WBParaSite" id="PSAMB.scaffold582size46507.g7099.t1"/>
    </source>
</evidence>
<dbReference type="Pfam" id="PF01602">
    <property type="entry name" value="Adaptin_N"/>
    <property type="match status" value="1"/>
</dbReference>
<evidence type="ECO:0000256" key="5">
    <source>
        <dbReference type="SAM" id="MobiDB-lite"/>
    </source>
</evidence>
<dbReference type="SUPFAM" id="SSF55711">
    <property type="entry name" value="Subdomain of clathrin and coatomer appendage domain"/>
    <property type="match status" value="1"/>
</dbReference>
<dbReference type="Pfam" id="PF02296">
    <property type="entry name" value="Alpha_adaptin_C"/>
    <property type="match status" value="1"/>
</dbReference>
<dbReference type="InterPro" id="IPR050840">
    <property type="entry name" value="Adaptor_Complx_Large_Subunit"/>
</dbReference>
<dbReference type="InterPro" id="IPR012295">
    <property type="entry name" value="TBP_dom_sf"/>
</dbReference>
<dbReference type="Proteomes" id="UP000887566">
    <property type="component" value="Unplaced"/>
</dbReference>
<keyword evidence="2" id="KW-0653">Protein transport</keyword>
<evidence type="ECO:0000259" key="6">
    <source>
        <dbReference type="SMART" id="SM00809"/>
    </source>
</evidence>
<keyword evidence="1" id="KW-0813">Transport</keyword>
<accession>A0A914X331</accession>
<feature type="domain" description="Clathrin adaptor alpha/beta/gamma-adaptin appendage Ig-like subdomain" evidence="6">
    <location>
        <begin position="216"/>
        <end position="329"/>
    </location>
</feature>
<dbReference type="PANTHER" id="PTHR22780">
    <property type="entry name" value="ADAPTIN, ALPHA/GAMMA/EPSILON"/>
    <property type="match status" value="1"/>
</dbReference>
<dbReference type="SUPFAM" id="SSF49348">
    <property type="entry name" value="Clathrin adaptor appendage domain"/>
    <property type="match status" value="1"/>
</dbReference>
<dbReference type="WBParaSite" id="PSAMB.scaffold582size46507.g7099.t1">
    <property type="protein sequence ID" value="PSAMB.scaffold582size46507.g7099.t1"/>
    <property type="gene ID" value="PSAMB.scaffold582size46507.g7099"/>
</dbReference>